<dbReference type="PROSITE" id="PS50943">
    <property type="entry name" value="HTH_CROC1"/>
    <property type="match status" value="1"/>
</dbReference>
<dbReference type="RefSeq" id="WP_377600374.1">
    <property type="nucleotide sequence ID" value="NZ_JBHUME010000003.1"/>
</dbReference>
<evidence type="ECO:0000256" key="3">
    <source>
        <dbReference type="ARBA" id="ARBA00023163"/>
    </source>
</evidence>
<comment type="caution">
    <text evidence="6">The sequence shown here is derived from an EMBL/GenBank/DDBJ whole genome shotgun (WGS) entry which is preliminary data.</text>
</comment>
<reference evidence="7" key="1">
    <citation type="journal article" date="2019" name="Int. J. Syst. Evol. Microbiol.">
        <title>The Global Catalogue of Microorganisms (GCM) 10K type strain sequencing project: providing services to taxonomists for standard genome sequencing and annotation.</title>
        <authorList>
            <consortium name="The Broad Institute Genomics Platform"/>
            <consortium name="The Broad Institute Genome Sequencing Center for Infectious Disease"/>
            <person name="Wu L."/>
            <person name="Ma J."/>
        </authorList>
    </citation>
    <scope>NUCLEOTIDE SEQUENCE [LARGE SCALE GENOMIC DNA]</scope>
    <source>
        <strain evidence="7">KCTC 3950</strain>
    </source>
</reference>
<feature type="domain" description="HTH cro/C1-type" evidence="5">
    <location>
        <begin position="4"/>
        <end position="48"/>
    </location>
</feature>
<feature type="domain" description="HTH lacI-type" evidence="4">
    <location>
        <begin position="4"/>
        <end position="58"/>
    </location>
</feature>
<dbReference type="SUPFAM" id="SSF53822">
    <property type="entry name" value="Periplasmic binding protein-like I"/>
    <property type="match status" value="1"/>
</dbReference>
<dbReference type="CDD" id="cd01392">
    <property type="entry name" value="HTH_LacI"/>
    <property type="match status" value="1"/>
</dbReference>
<protein>
    <submittedName>
        <fullName evidence="6">LacI family DNA-binding transcriptional regulator</fullName>
    </submittedName>
</protein>
<dbReference type="GO" id="GO:0003677">
    <property type="term" value="F:DNA binding"/>
    <property type="evidence" value="ECO:0007669"/>
    <property type="project" value="UniProtKB-KW"/>
</dbReference>
<dbReference type="InterPro" id="IPR001387">
    <property type="entry name" value="Cro/C1-type_HTH"/>
</dbReference>
<dbReference type="PROSITE" id="PS50932">
    <property type="entry name" value="HTH_LACI_2"/>
    <property type="match status" value="1"/>
</dbReference>
<evidence type="ECO:0000256" key="2">
    <source>
        <dbReference type="ARBA" id="ARBA00023125"/>
    </source>
</evidence>
<dbReference type="CDD" id="cd06267">
    <property type="entry name" value="PBP1_LacI_sugar_binding-like"/>
    <property type="match status" value="1"/>
</dbReference>
<evidence type="ECO:0000256" key="1">
    <source>
        <dbReference type="ARBA" id="ARBA00023015"/>
    </source>
</evidence>
<dbReference type="Pfam" id="PF13377">
    <property type="entry name" value="Peripla_BP_3"/>
    <property type="match status" value="1"/>
</dbReference>
<dbReference type="PANTHER" id="PTHR30146">
    <property type="entry name" value="LACI-RELATED TRANSCRIPTIONAL REPRESSOR"/>
    <property type="match status" value="1"/>
</dbReference>
<dbReference type="Proteomes" id="UP001597541">
    <property type="component" value="Unassembled WGS sequence"/>
</dbReference>
<dbReference type="Gene3D" id="1.10.260.40">
    <property type="entry name" value="lambda repressor-like DNA-binding domains"/>
    <property type="match status" value="1"/>
</dbReference>
<keyword evidence="3" id="KW-0804">Transcription</keyword>
<dbReference type="EMBL" id="JBHUME010000003">
    <property type="protein sequence ID" value="MFD2611575.1"/>
    <property type="molecule type" value="Genomic_DNA"/>
</dbReference>
<evidence type="ECO:0000259" key="4">
    <source>
        <dbReference type="PROSITE" id="PS50932"/>
    </source>
</evidence>
<keyword evidence="7" id="KW-1185">Reference proteome</keyword>
<evidence type="ECO:0000259" key="5">
    <source>
        <dbReference type="PROSITE" id="PS50943"/>
    </source>
</evidence>
<dbReference type="SMART" id="SM00354">
    <property type="entry name" value="HTH_LACI"/>
    <property type="match status" value="1"/>
</dbReference>
<dbReference type="Gene3D" id="3.40.50.2300">
    <property type="match status" value="2"/>
</dbReference>
<dbReference type="PRINTS" id="PR00036">
    <property type="entry name" value="HTHLACI"/>
</dbReference>
<keyword evidence="1" id="KW-0805">Transcription regulation</keyword>
<evidence type="ECO:0000313" key="6">
    <source>
        <dbReference type="EMBL" id="MFD2611575.1"/>
    </source>
</evidence>
<dbReference type="PROSITE" id="PS00356">
    <property type="entry name" value="HTH_LACI_1"/>
    <property type="match status" value="1"/>
</dbReference>
<sequence>MSRITIKDVAKAAGVSIATVSNVINQSGRVSEETIERVKKIIDELQYIPSASARSLRDKHTHLIAVIVPYADRTTLQDNPFYWQLVSAIESGARNHRLHVLLVGVSEEETFSFVREKHLDGLIVVGTFSDSPIMSSLADIQVPCVYLDSYLEDEDLYQIYVDDRKGGYLGAKHLLEQGHRRLALLSNSMTEGGVGEVRYAGFMEAVKEYGVSDETVTLICEDVSMEGGYRAASRIAEFAEGITGVMAFSDIAATGLIKGLHDRGIRVPNDVSVIGFDDLMYSRHMIPSLTTIAQNLSEKGRLSVQLLMEQIECKPPRKSRKVVLPVKLEVRESTANHRSGN</sequence>
<evidence type="ECO:0000313" key="7">
    <source>
        <dbReference type="Proteomes" id="UP001597541"/>
    </source>
</evidence>
<dbReference type="PANTHER" id="PTHR30146:SF109">
    <property type="entry name" value="HTH-TYPE TRANSCRIPTIONAL REGULATOR GALS"/>
    <property type="match status" value="1"/>
</dbReference>
<dbReference type="InterPro" id="IPR010982">
    <property type="entry name" value="Lambda_DNA-bd_dom_sf"/>
</dbReference>
<dbReference type="SUPFAM" id="SSF47413">
    <property type="entry name" value="lambda repressor-like DNA-binding domains"/>
    <property type="match status" value="1"/>
</dbReference>
<proteinExistence type="predicted"/>
<gene>
    <name evidence="6" type="ORF">ACFSUF_03960</name>
</gene>
<accession>A0ABW5P9A7</accession>
<dbReference type="InterPro" id="IPR046335">
    <property type="entry name" value="LacI/GalR-like_sensor"/>
</dbReference>
<name>A0ABW5P9A7_9BACL</name>
<organism evidence="6 7">
    <name type="scientific">Paenibacillus gansuensis</name>
    <dbReference type="NCBI Taxonomy" id="306542"/>
    <lineage>
        <taxon>Bacteria</taxon>
        <taxon>Bacillati</taxon>
        <taxon>Bacillota</taxon>
        <taxon>Bacilli</taxon>
        <taxon>Bacillales</taxon>
        <taxon>Paenibacillaceae</taxon>
        <taxon>Paenibacillus</taxon>
    </lineage>
</organism>
<keyword evidence="2 6" id="KW-0238">DNA-binding</keyword>
<dbReference type="InterPro" id="IPR000843">
    <property type="entry name" value="HTH_LacI"/>
</dbReference>
<dbReference type="InterPro" id="IPR028082">
    <property type="entry name" value="Peripla_BP_I"/>
</dbReference>
<dbReference type="Pfam" id="PF00356">
    <property type="entry name" value="LacI"/>
    <property type="match status" value="1"/>
</dbReference>